<feature type="non-terminal residue" evidence="1">
    <location>
        <position position="1"/>
    </location>
</feature>
<sequence>YTGDVICDTCGKLVEQGQNLEPGEHTVEVVDAREANCYIEGKTGEEKCSVCDKVLKENEVIPKLEHKYENEECVNCGRIENAKKGTEYSSYITEKLPIQVVEYTAPETEKIIFECNNTRYWNSIGYLFDETNYSDEMLMDELEKYYSGDSDYISFKNYLAENVYGGGTGAPAIKYKVQKDKKYYLVIVPQENDYGEFTVTIDCPHDRTHVENKAIKTCSEGGYTGDVICDLCGKVVKHGENIEPDSEHNYINYKS</sequence>
<feature type="non-terminal residue" evidence="1">
    <location>
        <position position="255"/>
    </location>
</feature>
<comment type="caution">
    <text evidence="1">The sequence shown here is derived from an EMBL/GenBank/DDBJ whole genome shotgun (WGS) entry which is preliminary data.</text>
</comment>
<reference evidence="1" key="1">
    <citation type="journal article" date="2013" name="Environ. Microbiol.">
        <title>Microbiota from the distal guts of lean and obese adolescents exhibit partial functional redundancy besides clear differences in community structure.</title>
        <authorList>
            <person name="Ferrer M."/>
            <person name="Ruiz A."/>
            <person name="Lanza F."/>
            <person name="Haange S.B."/>
            <person name="Oberbach A."/>
            <person name="Till H."/>
            <person name="Bargiela R."/>
            <person name="Campoy C."/>
            <person name="Segura M.T."/>
            <person name="Richter M."/>
            <person name="von Bergen M."/>
            <person name="Seifert J."/>
            <person name="Suarez A."/>
        </authorList>
    </citation>
    <scope>NUCLEOTIDE SEQUENCE</scope>
</reference>
<accession>K1UKR1</accession>
<name>K1UKR1_9ZZZZ</name>
<protein>
    <submittedName>
        <fullName evidence="1">Uncharacterized protein</fullName>
    </submittedName>
</protein>
<dbReference type="EMBL" id="AJWY01002128">
    <property type="protein sequence ID" value="EKC78720.1"/>
    <property type="molecule type" value="Genomic_DNA"/>
</dbReference>
<gene>
    <name evidence="1" type="ORF">LEA_03190</name>
</gene>
<organism evidence="1">
    <name type="scientific">human gut metagenome</name>
    <dbReference type="NCBI Taxonomy" id="408170"/>
    <lineage>
        <taxon>unclassified sequences</taxon>
        <taxon>metagenomes</taxon>
        <taxon>organismal metagenomes</taxon>
    </lineage>
</organism>
<evidence type="ECO:0000313" key="1">
    <source>
        <dbReference type="EMBL" id="EKC78720.1"/>
    </source>
</evidence>
<dbReference type="AlphaFoldDB" id="K1UKR1"/>
<proteinExistence type="predicted"/>